<dbReference type="EMBL" id="JBHTHY010000006">
    <property type="protein sequence ID" value="MFD0797688.1"/>
    <property type="molecule type" value="Genomic_DNA"/>
</dbReference>
<evidence type="ECO:0000313" key="2">
    <source>
        <dbReference type="EMBL" id="MFD0797688.1"/>
    </source>
</evidence>
<protein>
    <recommendedName>
        <fullName evidence="4">Tissue inhibitor of metalloproteinase</fullName>
    </recommendedName>
</protein>
<evidence type="ECO:0000256" key="1">
    <source>
        <dbReference type="SAM" id="SignalP"/>
    </source>
</evidence>
<reference evidence="3" key="1">
    <citation type="journal article" date="2019" name="Int. J. Syst. Evol. Microbiol.">
        <title>The Global Catalogue of Microorganisms (GCM) 10K type strain sequencing project: providing services to taxonomists for standard genome sequencing and annotation.</title>
        <authorList>
            <consortium name="The Broad Institute Genomics Platform"/>
            <consortium name="The Broad Institute Genome Sequencing Center for Infectious Disease"/>
            <person name="Wu L."/>
            <person name="Ma J."/>
        </authorList>
    </citation>
    <scope>NUCLEOTIDE SEQUENCE [LARGE SCALE GENOMIC DNA]</scope>
    <source>
        <strain evidence="3">CCUG 61948</strain>
    </source>
</reference>
<feature type="chain" id="PRO_5046832963" description="Tissue inhibitor of metalloproteinase" evidence="1">
    <location>
        <begin position="20"/>
        <end position="238"/>
    </location>
</feature>
<keyword evidence="3" id="KW-1185">Reference proteome</keyword>
<dbReference type="SUPFAM" id="SSF50242">
    <property type="entry name" value="TIMP-like"/>
    <property type="match status" value="1"/>
</dbReference>
<evidence type="ECO:0000313" key="3">
    <source>
        <dbReference type="Proteomes" id="UP001597012"/>
    </source>
</evidence>
<accession>A0ABW3B319</accession>
<feature type="signal peptide" evidence="1">
    <location>
        <begin position="1"/>
        <end position="19"/>
    </location>
</feature>
<keyword evidence="1" id="KW-0732">Signal</keyword>
<dbReference type="Gene3D" id="2.40.50.120">
    <property type="match status" value="1"/>
</dbReference>
<evidence type="ECO:0008006" key="4">
    <source>
        <dbReference type="Google" id="ProtNLM"/>
    </source>
</evidence>
<name>A0ABW3B319_9FLAO</name>
<dbReference type="Proteomes" id="UP001597012">
    <property type="component" value="Unassembled WGS sequence"/>
</dbReference>
<comment type="caution">
    <text evidence="2">The sequence shown here is derived from an EMBL/GenBank/DDBJ whole genome shotgun (WGS) entry which is preliminary data.</text>
</comment>
<dbReference type="PROSITE" id="PS51257">
    <property type="entry name" value="PROKAR_LIPOPROTEIN"/>
    <property type="match status" value="1"/>
</dbReference>
<dbReference type="InterPro" id="IPR008993">
    <property type="entry name" value="TIMP-like_OB-fold"/>
</dbReference>
<sequence length="238" mass="27467">MKKKFILIILLFATSTTYACTCPLIKITNAFSHFEFIGIVEFQSLHEIENNSGYYQSKFKINELFKGNNISELLIVSGEGSTCGFSPRINTEYFILGYKNEEGLIETSYCLSYNSPDDEKLSILRELAQKEISVQLTPNLRQELLDKLNSTLFDKSVTGTFLYEVILNSDLEIIEIIACNENAERNFNEQIKKEIKQKIKYETFEENQKIPIQKISSFILLSWTENYENEKVITATKI</sequence>
<gene>
    <name evidence="2" type="ORF">ACFQZJ_09465</name>
</gene>
<proteinExistence type="predicted"/>
<dbReference type="RefSeq" id="WP_379934122.1">
    <property type="nucleotide sequence ID" value="NZ_JBHTHY010000006.1"/>
</dbReference>
<organism evidence="2 3">
    <name type="scientific">Maribacter chungangensis</name>
    <dbReference type="NCBI Taxonomy" id="1069117"/>
    <lineage>
        <taxon>Bacteria</taxon>
        <taxon>Pseudomonadati</taxon>
        <taxon>Bacteroidota</taxon>
        <taxon>Flavobacteriia</taxon>
        <taxon>Flavobacteriales</taxon>
        <taxon>Flavobacteriaceae</taxon>
        <taxon>Maribacter</taxon>
    </lineage>
</organism>